<dbReference type="CDD" id="cd00130">
    <property type="entry name" value="PAS"/>
    <property type="match status" value="1"/>
</dbReference>
<dbReference type="CDD" id="cd01948">
    <property type="entry name" value="EAL"/>
    <property type="match status" value="1"/>
</dbReference>
<evidence type="ECO:0000313" key="6">
    <source>
        <dbReference type="Proteomes" id="UP001234495"/>
    </source>
</evidence>
<name>A0ABT9Z9K7_9BACI</name>
<dbReference type="PROSITE" id="PS50887">
    <property type="entry name" value="GGDEF"/>
    <property type="match status" value="1"/>
</dbReference>
<dbReference type="SMART" id="SM00052">
    <property type="entry name" value="EAL"/>
    <property type="match status" value="1"/>
</dbReference>
<dbReference type="Proteomes" id="UP001234495">
    <property type="component" value="Unassembled WGS sequence"/>
</dbReference>
<dbReference type="PROSITE" id="PS50112">
    <property type="entry name" value="PAS"/>
    <property type="match status" value="1"/>
</dbReference>
<dbReference type="SUPFAM" id="SSF55073">
    <property type="entry name" value="Nucleotide cyclase"/>
    <property type="match status" value="1"/>
</dbReference>
<dbReference type="PROSITE" id="PS50883">
    <property type="entry name" value="EAL"/>
    <property type="match status" value="1"/>
</dbReference>
<dbReference type="InterPro" id="IPR035919">
    <property type="entry name" value="EAL_sf"/>
</dbReference>
<dbReference type="InterPro" id="IPR052155">
    <property type="entry name" value="Biofilm_reg_signaling"/>
</dbReference>
<protein>
    <submittedName>
        <fullName evidence="5">Diguanylate cyclase (GGDEF)-like protein/PAS domain S-box-containing protein</fullName>
    </submittedName>
</protein>
<dbReference type="SMART" id="SM00267">
    <property type="entry name" value="GGDEF"/>
    <property type="match status" value="1"/>
</dbReference>
<dbReference type="InterPro" id="IPR000160">
    <property type="entry name" value="GGDEF_dom"/>
</dbReference>
<dbReference type="Gene3D" id="3.30.70.270">
    <property type="match status" value="1"/>
</dbReference>
<dbReference type="SUPFAM" id="SSF55785">
    <property type="entry name" value="PYP-like sensor domain (PAS domain)"/>
    <property type="match status" value="2"/>
</dbReference>
<evidence type="ECO:0000259" key="3">
    <source>
        <dbReference type="PROSITE" id="PS50883"/>
    </source>
</evidence>
<dbReference type="InterPro" id="IPR029787">
    <property type="entry name" value="Nucleotide_cyclase"/>
</dbReference>
<sequence length="633" mass="72316">MQKPFHEFIDHDYIEVTVRHFRIAVNGKPSTFETVCFHKQGHRVHLEVTNFPIIVDGKIIGVYGIAKDISKEKVTLRLVEENEERYRSLFEHNLDAIFEVDKNGTYINMNHMAEKLTGFSKEELINMNITSIIPKNSEKLFNAFLSVLNGRAQRGEHSLVNKTGQLVQVDTTAVPINKNGNIEGVFAIVRDITDKTQYEMKIKEMAYRDQLTGLPNRNWFYSKIQEVMEHAKLSSKHFAILAIDFDNFKNINDTFGHSGGDQFLMKVSSILRSILRTKDQISRIGGDEFVIISEDTTENEIRQLAEDIINKMNQTIILQDMESAVTLSIGITVFKNNSETVETLLKQADLALYNAKKKGKNNYQFFTESLSKEATRRSLLENALSKAISNNEFHLHYQPQIDLSTGELVGVEALLRWNSPYGFVSPIEFIPIAEETNLILPIGEWVMKEACRQINRWKKLGLPNLVVSVNVSARQFHDETFPQKVKEILESEHVDGHLFEIEITETVMLNIEAATKKIEDIRKLGVKIAIDDFGAGYSSLNVINSIDIDTLKIDKLLIDHMMENKRSMSILLTIINVGKDINAKVIIEGVETKEQVQLLKSLNVIAQGYYFSRPLPNEELQSIWLTNWRKLID</sequence>
<evidence type="ECO:0000313" key="5">
    <source>
        <dbReference type="EMBL" id="MDQ0228927.1"/>
    </source>
</evidence>
<dbReference type="Pfam" id="PF13426">
    <property type="entry name" value="PAS_9"/>
    <property type="match status" value="2"/>
</dbReference>
<dbReference type="PROSITE" id="PS50113">
    <property type="entry name" value="PAC"/>
    <property type="match status" value="1"/>
</dbReference>
<dbReference type="PANTHER" id="PTHR44757:SF2">
    <property type="entry name" value="BIOFILM ARCHITECTURE MAINTENANCE PROTEIN MBAA"/>
    <property type="match status" value="1"/>
</dbReference>
<dbReference type="InterPro" id="IPR043128">
    <property type="entry name" value="Rev_trsase/Diguanyl_cyclase"/>
</dbReference>
<dbReference type="InterPro" id="IPR035965">
    <property type="entry name" value="PAS-like_dom_sf"/>
</dbReference>
<feature type="domain" description="PAS" evidence="1">
    <location>
        <begin position="82"/>
        <end position="151"/>
    </location>
</feature>
<feature type="domain" description="PAC" evidence="2">
    <location>
        <begin position="153"/>
        <end position="204"/>
    </location>
</feature>
<keyword evidence="6" id="KW-1185">Reference proteome</keyword>
<dbReference type="Pfam" id="PF00563">
    <property type="entry name" value="EAL"/>
    <property type="match status" value="1"/>
</dbReference>
<dbReference type="EMBL" id="JAUSUD010000001">
    <property type="protein sequence ID" value="MDQ0228927.1"/>
    <property type="molecule type" value="Genomic_DNA"/>
</dbReference>
<accession>A0ABT9Z9K7</accession>
<gene>
    <name evidence="5" type="ORF">J2S19_000177</name>
</gene>
<dbReference type="Gene3D" id="3.30.450.20">
    <property type="entry name" value="PAS domain"/>
    <property type="match status" value="2"/>
</dbReference>
<organism evidence="5 6">
    <name type="scientific">Metabacillus malikii</name>
    <dbReference type="NCBI Taxonomy" id="1504265"/>
    <lineage>
        <taxon>Bacteria</taxon>
        <taxon>Bacillati</taxon>
        <taxon>Bacillota</taxon>
        <taxon>Bacilli</taxon>
        <taxon>Bacillales</taxon>
        <taxon>Bacillaceae</taxon>
        <taxon>Metabacillus</taxon>
    </lineage>
</organism>
<reference evidence="5 6" key="1">
    <citation type="submission" date="2023-07" db="EMBL/GenBank/DDBJ databases">
        <title>Genomic Encyclopedia of Type Strains, Phase IV (KMG-IV): sequencing the most valuable type-strain genomes for metagenomic binning, comparative biology and taxonomic classification.</title>
        <authorList>
            <person name="Goeker M."/>
        </authorList>
    </citation>
    <scope>NUCLEOTIDE SEQUENCE [LARGE SCALE GENOMIC DNA]</scope>
    <source>
        <strain evidence="5 6">DSM 29005</strain>
    </source>
</reference>
<dbReference type="InterPro" id="IPR000700">
    <property type="entry name" value="PAS-assoc_C"/>
</dbReference>
<dbReference type="Gene3D" id="3.20.20.450">
    <property type="entry name" value="EAL domain"/>
    <property type="match status" value="1"/>
</dbReference>
<evidence type="ECO:0000259" key="4">
    <source>
        <dbReference type="PROSITE" id="PS50887"/>
    </source>
</evidence>
<dbReference type="InterPro" id="IPR001633">
    <property type="entry name" value="EAL_dom"/>
</dbReference>
<dbReference type="PANTHER" id="PTHR44757">
    <property type="entry name" value="DIGUANYLATE CYCLASE DGCP"/>
    <property type="match status" value="1"/>
</dbReference>
<feature type="domain" description="EAL" evidence="3">
    <location>
        <begin position="377"/>
        <end position="628"/>
    </location>
</feature>
<comment type="caution">
    <text evidence="5">The sequence shown here is derived from an EMBL/GenBank/DDBJ whole genome shotgun (WGS) entry which is preliminary data.</text>
</comment>
<dbReference type="Pfam" id="PF00990">
    <property type="entry name" value="GGDEF"/>
    <property type="match status" value="1"/>
</dbReference>
<dbReference type="InterPro" id="IPR000014">
    <property type="entry name" value="PAS"/>
</dbReference>
<dbReference type="SMART" id="SM00086">
    <property type="entry name" value="PAC"/>
    <property type="match status" value="2"/>
</dbReference>
<proteinExistence type="predicted"/>
<dbReference type="InterPro" id="IPR001610">
    <property type="entry name" value="PAC"/>
</dbReference>
<evidence type="ECO:0000259" key="2">
    <source>
        <dbReference type="PROSITE" id="PS50113"/>
    </source>
</evidence>
<dbReference type="SMART" id="SM00091">
    <property type="entry name" value="PAS"/>
    <property type="match status" value="1"/>
</dbReference>
<dbReference type="CDD" id="cd01949">
    <property type="entry name" value="GGDEF"/>
    <property type="match status" value="1"/>
</dbReference>
<dbReference type="NCBIfam" id="TIGR00229">
    <property type="entry name" value="sensory_box"/>
    <property type="match status" value="1"/>
</dbReference>
<evidence type="ECO:0000259" key="1">
    <source>
        <dbReference type="PROSITE" id="PS50112"/>
    </source>
</evidence>
<feature type="domain" description="GGDEF" evidence="4">
    <location>
        <begin position="236"/>
        <end position="368"/>
    </location>
</feature>
<dbReference type="SUPFAM" id="SSF141868">
    <property type="entry name" value="EAL domain-like"/>
    <property type="match status" value="1"/>
</dbReference>
<dbReference type="NCBIfam" id="TIGR00254">
    <property type="entry name" value="GGDEF"/>
    <property type="match status" value="1"/>
</dbReference>